<organism evidence="1 2">
    <name type="scientific">Anaerocolumna cellulosilytica</name>
    <dbReference type="NCBI Taxonomy" id="433286"/>
    <lineage>
        <taxon>Bacteria</taxon>
        <taxon>Bacillati</taxon>
        <taxon>Bacillota</taxon>
        <taxon>Clostridia</taxon>
        <taxon>Lachnospirales</taxon>
        <taxon>Lachnospiraceae</taxon>
        <taxon>Anaerocolumna</taxon>
    </lineage>
</organism>
<gene>
    <name evidence="1" type="ORF">acsn021_00440</name>
</gene>
<protein>
    <submittedName>
        <fullName evidence="1">Uncharacterized protein</fullName>
    </submittedName>
</protein>
<reference evidence="1 2" key="1">
    <citation type="journal article" date="2016" name="Int. J. Syst. Evol. Microbiol.">
        <title>Descriptions of Anaerotaenia torta gen. nov., sp. nov. and Anaerocolumna cellulosilytica gen. nov., sp. nov. isolated from a methanogenic reactor of cattle waste.</title>
        <authorList>
            <person name="Uek A."/>
            <person name="Ohtaki Y."/>
            <person name="Kaku N."/>
            <person name="Ueki K."/>
        </authorList>
    </citation>
    <scope>NUCLEOTIDE SEQUENCE [LARGE SCALE GENOMIC DNA]</scope>
    <source>
        <strain evidence="1 2">SN021</strain>
    </source>
</reference>
<accession>A0A6S6QYF8</accession>
<dbReference type="PANTHER" id="PTHR35007">
    <property type="entry name" value="INTEGRAL MEMBRANE PROTEIN-RELATED"/>
    <property type="match status" value="1"/>
</dbReference>
<dbReference type="EMBL" id="AP023367">
    <property type="protein sequence ID" value="BCJ92475.1"/>
    <property type="molecule type" value="Genomic_DNA"/>
</dbReference>
<dbReference type="AlphaFoldDB" id="A0A6S6QYF8"/>
<evidence type="ECO:0000313" key="1">
    <source>
        <dbReference type="EMBL" id="BCJ92475.1"/>
    </source>
</evidence>
<dbReference type="KEGG" id="acel:acsn021_00440"/>
<proteinExistence type="predicted"/>
<name>A0A6S6QYF8_9FIRM</name>
<dbReference type="RefSeq" id="WP_184093105.1">
    <property type="nucleotide sequence ID" value="NZ_AP023367.1"/>
</dbReference>
<evidence type="ECO:0000313" key="2">
    <source>
        <dbReference type="Proteomes" id="UP000515561"/>
    </source>
</evidence>
<keyword evidence="2" id="KW-1185">Reference proteome</keyword>
<dbReference type="Proteomes" id="UP000515561">
    <property type="component" value="Chromosome"/>
</dbReference>
<sequence length="247" mass="28178">MVKDYNQFHYTKEGFLKYFLKGALLGGGIGFLFYSNLFGVVLSFPIGLIYVHGKKKDLIEGRKWQLNLEFRDGLASLSAALNAGYSVENAFYQAVLDLKLMYSVDSLIVTEFEGIVKQIQMNQNIEEILEEFAVRTGIEDIENFAEVFKTAKRTGGDIIHIIRTSGNTIHDKIEVKREIRTLITGKKFEANIMSVIPMGIILYLRLCSPAFLEPLYHNLFGFVFMTILLIVYYGVYLLSKKIMNIKI</sequence>
<dbReference type="PANTHER" id="PTHR35007:SF1">
    <property type="entry name" value="PILUS ASSEMBLY PROTEIN"/>
    <property type="match status" value="1"/>
</dbReference>